<dbReference type="Proteomes" id="UP000683925">
    <property type="component" value="Unassembled WGS sequence"/>
</dbReference>
<dbReference type="EMBL" id="CAJJDP010000011">
    <property type="protein sequence ID" value="CAD8140663.1"/>
    <property type="molecule type" value="Genomic_DNA"/>
</dbReference>
<evidence type="ECO:0000313" key="1">
    <source>
        <dbReference type="EMBL" id="CAD8140663.1"/>
    </source>
</evidence>
<reference evidence="1" key="1">
    <citation type="submission" date="2021-01" db="EMBL/GenBank/DDBJ databases">
        <authorList>
            <consortium name="Genoscope - CEA"/>
            <person name="William W."/>
        </authorList>
    </citation>
    <scope>NUCLEOTIDE SEQUENCE</scope>
</reference>
<protein>
    <submittedName>
        <fullName evidence="1">Uncharacterized protein</fullName>
    </submittedName>
</protein>
<evidence type="ECO:0000313" key="2">
    <source>
        <dbReference type="Proteomes" id="UP000683925"/>
    </source>
</evidence>
<dbReference type="AlphaFoldDB" id="A0A8S1SJI9"/>
<proteinExistence type="predicted"/>
<keyword evidence="2" id="KW-1185">Reference proteome</keyword>
<accession>A0A8S1SJI9</accession>
<gene>
    <name evidence="1" type="ORF">POCTA_138.1.T0120020</name>
</gene>
<sequence length="49" mass="5608">MIKSIWLQFGTSNSTLGATFISRDNKSIEKKVSVLVEKIRMWGLMFCLV</sequence>
<comment type="caution">
    <text evidence="1">The sequence shown here is derived from an EMBL/GenBank/DDBJ whole genome shotgun (WGS) entry which is preliminary data.</text>
</comment>
<name>A0A8S1SJI9_PAROT</name>
<organism evidence="1 2">
    <name type="scientific">Paramecium octaurelia</name>
    <dbReference type="NCBI Taxonomy" id="43137"/>
    <lineage>
        <taxon>Eukaryota</taxon>
        <taxon>Sar</taxon>
        <taxon>Alveolata</taxon>
        <taxon>Ciliophora</taxon>
        <taxon>Intramacronucleata</taxon>
        <taxon>Oligohymenophorea</taxon>
        <taxon>Peniculida</taxon>
        <taxon>Parameciidae</taxon>
        <taxon>Paramecium</taxon>
    </lineage>
</organism>